<dbReference type="Proteomes" id="UP000231987">
    <property type="component" value="Unassembled WGS sequence"/>
</dbReference>
<evidence type="ECO:0000313" key="2">
    <source>
        <dbReference type="Proteomes" id="UP000231987"/>
    </source>
</evidence>
<gene>
    <name evidence="1" type="ORF">CEJ86_32170</name>
</gene>
<dbReference type="AlphaFoldDB" id="A0A2J0YT89"/>
<accession>A0A2J0YT89</accession>
<proteinExistence type="predicted"/>
<protein>
    <submittedName>
        <fullName evidence="1">Uncharacterized protein</fullName>
    </submittedName>
</protein>
<dbReference type="EMBL" id="NJGD01000035">
    <property type="protein sequence ID" value="PJR08817.1"/>
    <property type="molecule type" value="Genomic_DNA"/>
</dbReference>
<dbReference type="RefSeq" id="WP_100675002.1">
    <property type="nucleotide sequence ID" value="NZ_NJGD01000035.1"/>
</dbReference>
<comment type="caution">
    <text evidence="1">The sequence shown here is derived from an EMBL/GenBank/DDBJ whole genome shotgun (WGS) entry which is preliminary data.</text>
</comment>
<evidence type="ECO:0000313" key="1">
    <source>
        <dbReference type="EMBL" id="PJR08817.1"/>
    </source>
</evidence>
<sequence>MTITKTINIRMVVDVSGALEADTLAGYLYMIDDNRLGGSQNEATAELATAVTRGDRIIWTLLPIECETHATVRAIELPAETCKVERNTYRDSDVSYWVGLVKQPVGNLPYGLTLELGSRTRTVDNGANPRLIEATLQTPPDPTQTGSS</sequence>
<organism evidence="1 2">
    <name type="scientific">Rhizobium meliloti</name>
    <name type="common">Ensifer meliloti</name>
    <name type="synonym">Sinorhizobium meliloti</name>
    <dbReference type="NCBI Taxonomy" id="382"/>
    <lineage>
        <taxon>Bacteria</taxon>
        <taxon>Pseudomonadati</taxon>
        <taxon>Pseudomonadota</taxon>
        <taxon>Alphaproteobacteria</taxon>
        <taxon>Hyphomicrobiales</taxon>
        <taxon>Rhizobiaceae</taxon>
        <taxon>Sinorhizobium/Ensifer group</taxon>
        <taxon>Sinorhizobium</taxon>
    </lineage>
</organism>
<reference evidence="1 2" key="1">
    <citation type="submission" date="2017-06" db="EMBL/GenBank/DDBJ databases">
        <title>Ensifer strains isolated from leguminous trees and herbs display diverse denitrification phenotypes with some acting as strong N2O sinks.</title>
        <authorList>
            <person name="Woliy K."/>
            <person name="Mania D."/>
            <person name="Bakken L.R."/>
            <person name="Frostegard A."/>
        </authorList>
    </citation>
    <scope>NUCLEOTIDE SEQUENCE [LARGE SCALE GENOMIC DNA]</scope>
    <source>
        <strain evidence="1 2">AC50a</strain>
    </source>
</reference>
<name>A0A2J0YT89_RHIML</name>